<dbReference type="PANTHER" id="PTHR34599:SF1">
    <property type="entry name" value="PHOSPHATIDIC ACID PHOSPHATASE TYPE 2_HALOPEROXIDASE DOMAIN-CONTAINING PROTEIN"/>
    <property type="match status" value="1"/>
</dbReference>
<dbReference type="InterPro" id="IPR036938">
    <property type="entry name" value="PAP2/HPO_sf"/>
</dbReference>
<dbReference type="SUPFAM" id="SSF48317">
    <property type="entry name" value="Acid phosphatase/Vanadium-dependent haloperoxidase"/>
    <property type="match status" value="1"/>
</dbReference>
<dbReference type="CDD" id="cd03398">
    <property type="entry name" value="PAP2_haloperoxidase"/>
    <property type="match status" value="1"/>
</dbReference>
<dbReference type="InterPro" id="IPR052559">
    <property type="entry name" value="V-haloperoxidase"/>
</dbReference>
<dbReference type="Gene3D" id="1.10.606.10">
    <property type="entry name" value="Vanadium-containing Chloroperoxidase, domain 2"/>
    <property type="match status" value="1"/>
</dbReference>
<dbReference type="GO" id="GO:0004601">
    <property type="term" value="F:peroxidase activity"/>
    <property type="evidence" value="ECO:0007669"/>
    <property type="project" value="InterPro"/>
</dbReference>
<dbReference type="Proteomes" id="UP000297975">
    <property type="component" value="Unassembled WGS sequence"/>
</dbReference>
<evidence type="ECO:0000313" key="1">
    <source>
        <dbReference type="EMBL" id="TFB14614.1"/>
    </source>
</evidence>
<dbReference type="InterPro" id="IPR016119">
    <property type="entry name" value="Br/Cl_peroxidase_C"/>
</dbReference>
<organism evidence="1 2">
    <name type="scientific">Filobacillus milosensis</name>
    <dbReference type="NCBI Taxonomy" id="94137"/>
    <lineage>
        <taxon>Bacteria</taxon>
        <taxon>Bacillati</taxon>
        <taxon>Bacillota</taxon>
        <taxon>Bacilli</taxon>
        <taxon>Bacillales</taxon>
        <taxon>Bacillaceae</taxon>
        <taxon>Filobacillus</taxon>
    </lineage>
</organism>
<name>A0A4Y8IGS7_9BACI</name>
<protein>
    <submittedName>
        <fullName evidence="1">Phosphatase PAP2 family protein</fullName>
    </submittedName>
</protein>
<evidence type="ECO:0000313" key="2">
    <source>
        <dbReference type="Proteomes" id="UP000297975"/>
    </source>
</evidence>
<dbReference type="EMBL" id="SOPW01000016">
    <property type="protein sequence ID" value="TFB14614.1"/>
    <property type="molecule type" value="Genomic_DNA"/>
</dbReference>
<gene>
    <name evidence="1" type="ORF">E3U55_13375</name>
</gene>
<dbReference type="OrthoDB" id="7793240at2"/>
<comment type="caution">
    <text evidence="1">The sequence shown here is derived from an EMBL/GenBank/DDBJ whole genome shotgun (WGS) entry which is preliminary data.</text>
</comment>
<dbReference type="AlphaFoldDB" id="A0A4Y8IGS7"/>
<dbReference type="RefSeq" id="WP_134340979.1">
    <property type="nucleotide sequence ID" value="NZ_SOPW01000016.1"/>
</dbReference>
<sequence length="514" mass="57330">MRQHKDDCEIGPLSPVQRRNTAYQVRENAALSNFRKDPLLEENCNQDECHYPNKIGNFSKGLPHNDLGVVDQGAYESLNQALNSGNRDDLENIPLAGPAKLVNPQAAYAYSLVGRDSHQYDIPAPPSINSAGIASEMAEVYWRAITRDVSFNDYESNKLIRLAAEDLSSFSEYNGPKEDGQVTPDTIFRGNSEGDLLGPLISQFLWKSIPYGSNRITQKNRTTIADHNFMTTYNEWLHIQNGGTPTEPSNYDKKSRFIRNGRDLAEWVHRDFSFQSFLNACLILIGFGRDAIDPNNPYLHSKTQIGFATFGEPQVLDLVTSSANIALEAAWFQKWIVHRRLRPEAYGGLVHNYLTNKLKAPVHQELLNSKSLKIIDKEYDTFLLPMAFPEGSPLHPAYPAGHATIAGACVTILKAFFNENFQIPDPVISSSDGLSLKRYKGATLTIGGELNKLASNIALGRDFAGVHWRSDGIEGIKLGEKVAISILKDHRHSFNEDFKGFTLTKFNGKTITIS</sequence>
<dbReference type="PANTHER" id="PTHR34599">
    <property type="entry name" value="PEROXIDASE-RELATED"/>
    <property type="match status" value="1"/>
</dbReference>
<reference evidence="1 2" key="1">
    <citation type="submission" date="2019-03" db="EMBL/GenBank/DDBJ databases">
        <authorList>
            <person name="He R.-H."/>
        </authorList>
    </citation>
    <scope>NUCLEOTIDE SEQUENCE [LARGE SCALE GENOMIC DNA]</scope>
    <source>
        <strain evidence="2">SH 714</strain>
    </source>
</reference>
<proteinExistence type="predicted"/>
<keyword evidence="2" id="KW-1185">Reference proteome</keyword>
<accession>A0A4Y8IGS7</accession>